<evidence type="ECO:0000256" key="1">
    <source>
        <dbReference type="SAM" id="Coils"/>
    </source>
</evidence>
<organism evidence="2 3">
    <name type="scientific">Tangfeifania diversioriginum</name>
    <dbReference type="NCBI Taxonomy" id="1168035"/>
    <lineage>
        <taxon>Bacteria</taxon>
        <taxon>Pseudomonadati</taxon>
        <taxon>Bacteroidota</taxon>
        <taxon>Bacteroidia</taxon>
        <taxon>Marinilabiliales</taxon>
        <taxon>Prolixibacteraceae</taxon>
        <taxon>Tangfeifania</taxon>
    </lineage>
</organism>
<dbReference type="AlphaFoldDB" id="A0A1M6CS28"/>
<dbReference type="PROSITE" id="PS51257">
    <property type="entry name" value="PROKAR_LIPOPROTEIN"/>
    <property type="match status" value="1"/>
</dbReference>
<keyword evidence="3" id="KW-1185">Reference proteome</keyword>
<dbReference type="Gene3D" id="1.10.287.1490">
    <property type="match status" value="1"/>
</dbReference>
<dbReference type="EMBL" id="FQZE01000004">
    <property type="protein sequence ID" value="SHI63895.1"/>
    <property type="molecule type" value="Genomic_DNA"/>
</dbReference>
<proteinExistence type="predicted"/>
<sequence>MKCAAAFLLVLIITSCHNYKKDAENLQVKVDSLVSASQQKESTIENYLDDFTEIQTSLDSIKKMEELLVIPDEPERADTKNKREQIIADISAISDLLEKNKESIASLKHRLNNASLKSGKLESMVNELETKTKNLEENLKQKTEEIDELSETVNVQNENITVLNKKIEGLREDLSGKADSLKWMKNELFTGFYIAGALNDLRDKGVVVREGGILGIASTPVVSEDFSNDLFETIDSRELDFLPLNSRKADLISVHPLNSYHISGDNNADTLFIDNRNKFWSISKYLVVAVK</sequence>
<feature type="coiled-coil region" evidence="1">
    <location>
        <begin position="97"/>
        <end position="173"/>
    </location>
</feature>
<gene>
    <name evidence="2" type="ORF">SAMN05444280_10474</name>
</gene>
<dbReference type="RefSeq" id="WP_139279459.1">
    <property type="nucleotide sequence ID" value="NZ_FQZE01000004.1"/>
</dbReference>
<reference evidence="2 3" key="1">
    <citation type="submission" date="2016-11" db="EMBL/GenBank/DDBJ databases">
        <authorList>
            <person name="Jaros S."/>
            <person name="Januszkiewicz K."/>
            <person name="Wedrychowicz H."/>
        </authorList>
    </citation>
    <scope>NUCLEOTIDE SEQUENCE [LARGE SCALE GENOMIC DNA]</scope>
    <source>
        <strain evidence="2 3">DSM 27063</strain>
    </source>
</reference>
<evidence type="ECO:0000313" key="3">
    <source>
        <dbReference type="Proteomes" id="UP000184050"/>
    </source>
</evidence>
<dbReference type="STRING" id="1168035.SAMN05444280_10474"/>
<accession>A0A1M6CS28</accession>
<evidence type="ECO:0008006" key="4">
    <source>
        <dbReference type="Google" id="ProtNLM"/>
    </source>
</evidence>
<keyword evidence="1" id="KW-0175">Coiled coil</keyword>
<dbReference type="OrthoDB" id="597123at2"/>
<evidence type="ECO:0000313" key="2">
    <source>
        <dbReference type="EMBL" id="SHI63895.1"/>
    </source>
</evidence>
<name>A0A1M6CS28_9BACT</name>
<protein>
    <recommendedName>
        <fullName evidence="4">Chromosome partition protein Smc</fullName>
    </recommendedName>
</protein>
<dbReference type="Proteomes" id="UP000184050">
    <property type="component" value="Unassembled WGS sequence"/>
</dbReference>